<accession>A0ABT6ZHY7</accession>
<gene>
    <name evidence="1" type="ORF">QJ043_00945</name>
</gene>
<reference evidence="1" key="1">
    <citation type="submission" date="2023-05" db="EMBL/GenBank/DDBJ databases">
        <title>[olsenella] sp. nov., isolated from a pig farm feces dump.</title>
        <authorList>
            <person name="Chang Y.-H."/>
        </authorList>
    </citation>
    <scope>NUCLEOTIDE SEQUENCE</scope>
    <source>
        <strain evidence="1">YH-ols2217</strain>
    </source>
</reference>
<dbReference type="Proteomes" id="UP001431693">
    <property type="component" value="Unassembled WGS sequence"/>
</dbReference>
<keyword evidence="2" id="KW-1185">Reference proteome</keyword>
<evidence type="ECO:0000313" key="2">
    <source>
        <dbReference type="Proteomes" id="UP001431693"/>
    </source>
</evidence>
<comment type="caution">
    <text evidence="1">The sequence shown here is derived from an EMBL/GenBank/DDBJ whole genome shotgun (WGS) entry which is preliminary data.</text>
</comment>
<evidence type="ECO:0000313" key="1">
    <source>
        <dbReference type="EMBL" id="MDJ1128654.1"/>
    </source>
</evidence>
<sequence>MALKDHPTLTLALRTAAGLVGVAAAGAAAVAGYRAHVRSSCKEFYERSTREFKLPGLGTGFDPQDVLYDEGSDQWLVSGYLGDRSWKGHCPVYKRTTHGQWVSLQVRRPDGTIDSGHGAGIAVAGPWAFLTTRTGALAFSAEALASAENGDVIDGDGYLNLFLMPAFLGVWDDALWVGEYHCPVLYETPDSHHLTCPDGTENPALALRFPLDTSAPYGVSAQPDLALSIPGAIQGMCAGRQGGLVLSQAAGIGEGHLLSYGAACLEPEGTILVAGTEVPLGFLDGRTLVDRLRMPPMGEGICRRAGRVWLANESCAGRYQVGRLFDGRYVRAVDI</sequence>
<organism evidence="1 2">
    <name type="scientific">Kribbibacterium absianum</name>
    <dbReference type="NCBI Taxonomy" id="3044210"/>
    <lineage>
        <taxon>Bacteria</taxon>
        <taxon>Bacillati</taxon>
        <taxon>Actinomycetota</taxon>
        <taxon>Coriobacteriia</taxon>
        <taxon>Coriobacteriales</taxon>
        <taxon>Kribbibacteriaceae</taxon>
        <taxon>Kribbibacterium</taxon>
    </lineage>
</organism>
<dbReference type="RefSeq" id="WP_283712297.1">
    <property type="nucleotide sequence ID" value="NZ_JASJEW010000001.1"/>
</dbReference>
<name>A0ABT6ZHY7_9ACTN</name>
<dbReference type="EMBL" id="JASJEX010000001">
    <property type="protein sequence ID" value="MDJ1128654.1"/>
    <property type="molecule type" value="Genomic_DNA"/>
</dbReference>
<protein>
    <submittedName>
        <fullName evidence="1">Uncharacterized protein</fullName>
    </submittedName>
</protein>
<proteinExistence type="predicted"/>